<evidence type="ECO:0000313" key="1">
    <source>
        <dbReference type="EMBL" id="WLV23938.1"/>
    </source>
</evidence>
<dbReference type="Gene3D" id="3.40.30.10">
    <property type="entry name" value="Glutaredoxin"/>
    <property type="match status" value="1"/>
</dbReference>
<dbReference type="PANTHER" id="PTHR33558">
    <property type="entry name" value="GLUTAREDOXIN-LIKE PROTEIN C5ORF63 HOMOLOG"/>
    <property type="match status" value="1"/>
</dbReference>
<dbReference type="InterPro" id="IPR008554">
    <property type="entry name" value="Glutaredoxin-like"/>
</dbReference>
<reference evidence="1" key="1">
    <citation type="submission" date="2023-06" db="EMBL/GenBank/DDBJ databases">
        <title>A Treasure from Seagulls: Isolation and Description of Aciduricobacillus qingdaonensis gen. nov., sp. nov., a Rare Obligately Uric Acid-utilizing Member in the Family Bacillaceae.</title>
        <authorList>
            <person name="Liu W."/>
            <person name="Wang B."/>
        </authorList>
    </citation>
    <scope>NUCLEOTIDE SEQUENCE</scope>
    <source>
        <strain evidence="1">44XB</strain>
    </source>
</reference>
<dbReference type="InterPro" id="IPR036249">
    <property type="entry name" value="Thioredoxin-like_sf"/>
</dbReference>
<evidence type="ECO:0000313" key="2">
    <source>
        <dbReference type="Proteomes" id="UP001180087"/>
    </source>
</evidence>
<organism evidence="1 2">
    <name type="scientific">Aciduricibacillus chroicocephali</name>
    <dbReference type="NCBI Taxonomy" id="3054939"/>
    <lineage>
        <taxon>Bacteria</taxon>
        <taxon>Bacillati</taxon>
        <taxon>Bacillota</taxon>
        <taxon>Bacilli</taxon>
        <taxon>Bacillales</taxon>
        <taxon>Bacillaceae</taxon>
        <taxon>Aciduricibacillus</taxon>
    </lineage>
</organism>
<protein>
    <submittedName>
        <fullName evidence="1">Glutaredoxin family protein</fullName>
    </submittedName>
</protein>
<gene>
    <name evidence="1" type="ORF">QR721_09860</name>
</gene>
<dbReference type="EMBL" id="CP129113">
    <property type="protein sequence ID" value="WLV23938.1"/>
    <property type="molecule type" value="Genomic_DNA"/>
</dbReference>
<accession>A0ABY9KSY2</accession>
<dbReference type="SUPFAM" id="SSF52833">
    <property type="entry name" value="Thioredoxin-like"/>
    <property type="match status" value="1"/>
</dbReference>
<dbReference type="PANTHER" id="PTHR33558:SF1">
    <property type="entry name" value="GLUTAREDOXIN-LIKE PROTEIN C5ORF63 HOMOLOG"/>
    <property type="match status" value="1"/>
</dbReference>
<dbReference type="InterPro" id="IPR052565">
    <property type="entry name" value="Glutaredoxin-like_YDR286C"/>
</dbReference>
<dbReference type="Proteomes" id="UP001180087">
    <property type="component" value="Chromosome"/>
</dbReference>
<proteinExistence type="predicted"/>
<dbReference type="RefSeq" id="WP_348026465.1">
    <property type="nucleotide sequence ID" value="NZ_CP129113.1"/>
</dbReference>
<dbReference type="PROSITE" id="PS51354">
    <property type="entry name" value="GLUTAREDOXIN_2"/>
    <property type="match status" value="1"/>
</dbReference>
<dbReference type="Pfam" id="PF05768">
    <property type="entry name" value="Glrx-like"/>
    <property type="match status" value="1"/>
</dbReference>
<name>A0ABY9KSY2_9BACI</name>
<keyword evidence="2" id="KW-1185">Reference proteome</keyword>
<sequence length="74" mass="8846">MKEVLLYTRKQCPLCDEARALLELFDVNIIEHDIETRDEWQLNYGLMIPVIVIDREEMYGEQISFEQLNKRLSS</sequence>